<comment type="caution">
    <text evidence="3">The sequence shown here is derived from an EMBL/GenBank/DDBJ whole genome shotgun (WGS) entry which is preliminary data.</text>
</comment>
<proteinExistence type="predicted"/>
<dbReference type="Proteomes" id="UP000614601">
    <property type="component" value="Unassembled WGS sequence"/>
</dbReference>
<evidence type="ECO:0008006" key="5">
    <source>
        <dbReference type="Google" id="ProtNLM"/>
    </source>
</evidence>
<dbReference type="InterPro" id="IPR002083">
    <property type="entry name" value="MATH/TRAF_dom"/>
</dbReference>
<dbReference type="PROSITE" id="PS50097">
    <property type="entry name" value="BTB"/>
    <property type="match status" value="1"/>
</dbReference>
<evidence type="ECO:0000313" key="4">
    <source>
        <dbReference type="Proteomes" id="UP000614601"/>
    </source>
</evidence>
<dbReference type="AlphaFoldDB" id="A0A811JUQ9"/>
<dbReference type="InterPro" id="IPR011333">
    <property type="entry name" value="SKP1/BTB/POZ_sf"/>
</dbReference>
<name>A0A811JUQ9_9BILA</name>
<evidence type="ECO:0000313" key="3">
    <source>
        <dbReference type="EMBL" id="CAD5206839.1"/>
    </source>
</evidence>
<feature type="domain" description="BTB" evidence="1">
    <location>
        <begin position="185"/>
        <end position="252"/>
    </location>
</feature>
<evidence type="ECO:0000259" key="1">
    <source>
        <dbReference type="PROSITE" id="PS50097"/>
    </source>
</evidence>
<dbReference type="PANTHER" id="PTHR47022">
    <property type="entry name" value="BTB AND MATH DOMAIN-CONTAINING PROTEIN 36-RELATED"/>
    <property type="match status" value="1"/>
</dbReference>
<gene>
    <name evidence="3" type="ORF">BOKJ2_LOCUS1523</name>
</gene>
<dbReference type="OrthoDB" id="409824at2759"/>
<reference evidence="3" key="1">
    <citation type="submission" date="2020-09" db="EMBL/GenBank/DDBJ databases">
        <authorList>
            <person name="Kikuchi T."/>
        </authorList>
    </citation>
    <scope>NUCLEOTIDE SEQUENCE</scope>
    <source>
        <strain evidence="3">SH1</strain>
    </source>
</reference>
<dbReference type="Pfam" id="PF00651">
    <property type="entry name" value="BTB"/>
    <property type="match status" value="1"/>
</dbReference>
<organism evidence="3 4">
    <name type="scientific">Bursaphelenchus okinawaensis</name>
    <dbReference type="NCBI Taxonomy" id="465554"/>
    <lineage>
        <taxon>Eukaryota</taxon>
        <taxon>Metazoa</taxon>
        <taxon>Ecdysozoa</taxon>
        <taxon>Nematoda</taxon>
        <taxon>Chromadorea</taxon>
        <taxon>Rhabditida</taxon>
        <taxon>Tylenchina</taxon>
        <taxon>Tylenchomorpha</taxon>
        <taxon>Aphelenchoidea</taxon>
        <taxon>Aphelenchoididae</taxon>
        <taxon>Bursaphelenchus</taxon>
    </lineage>
</organism>
<dbReference type="EMBL" id="CAJFDH010000001">
    <property type="protein sequence ID" value="CAD5206839.1"/>
    <property type="molecule type" value="Genomic_DNA"/>
</dbReference>
<dbReference type="Gene3D" id="3.30.710.10">
    <property type="entry name" value="Potassium Channel Kv1.1, Chain A"/>
    <property type="match status" value="1"/>
</dbReference>
<dbReference type="SMART" id="SM00225">
    <property type="entry name" value="BTB"/>
    <property type="match status" value="1"/>
</dbReference>
<dbReference type="InterPro" id="IPR000210">
    <property type="entry name" value="BTB/POZ_dom"/>
</dbReference>
<accession>A0A811JUQ9</accession>
<dbReference type="Pfam" id="PF22486">
    <property type="entry name" value="MATH_2"/>
    <property type="match status" value="1"/>
</dbReference>
<dbReference type="SUPFAM" id="SSF49599">
    <property type="entry name" value="TRAF domain-like"/>
    <property type="match status" value="1"/>
</dbReference>
<dbReference type="CDD" id="cd18186">
    <property type="entry name" value="BTB_POZ_ZBTB_KLHL-like"/>
    <property type="match status" value="1"/>
</dbReference>
<dbReference type="SUPFAM" id="SSF54695">
    <property type="entry name" value="POZ domain"/>
    <property type="match status" value="1"/>
</dbReference>
<dbReference type="PANTHER" id="PTHR47022:SF1">
    <property type="entry name" value="BTB AND MATH DOMAIN-CONTAINING PROTEIN 36-RELATED"/>
    <property type="match status" value="1"/>
</dbReference>
<protein>
    <recommendedName>
        <fullName evidence="5">BTB domain-containing protein</fullName>
    </recommendedName>
</protein>
<dbReference type="PROSITE" id="PS50144">
    <property type="entry name" value="MATH"/>
    <property type="match status" value="1"/>
</dbReference>
<dbReference type="Gene3D" id="2.60.210.10">
    <property type="entry name" value="Apoptosis, Tumor Necrosis Factor Receptor Associated Protein 2, Chain A"/>
    <property type="match status" value="1"/>
</dbReference>
<dbReference type="InterPro" id="IPR008974">
    <property type="entry name" value="TRAF-like"/>
</dbReference>
<feature type="domain" description="MATH" evidence="2">
    <location>
        <begin position="22"/>
        <end position="162"/>
    </location>
</feature>
<sequence length="343" mass="39151">MKAEPCSSRSANDNNCLMGSINESVNSTICDESKLGRLVLSIPENGCSRQKASSPFFCFGGFPWRLSAKTECSERTSHIEHFSVYVDCNPESQSTLWSCDAVVEVRLISKSLGTANYTKRFTNKFALNSNNWGFPAFLEWDTVKDPKNGFISDGMIELEALIEIKGSSGVKQRVHVDFTSANNLSNTILVVEGQELHVNRDYLSLYSPVFDSLFNHNFAERSQERIELHDLKYNEFKELLQVLYPAHAKLNSDNVDFVLVLADRFQIDYVIRKCEKFLIKTDEFSNELKLVYADRYNFPSLQHHCIVEIKSTDQIKTLKKSEEYRSLSDKTKAALFEKTVKLL</sequence>
<dbReference type="SMART" id="SM00061">
    <property type="entry name" value="MATH"/>
    <property type="match status" value="1"/>
</dbReference>
<dbReference type="EMBL" id="CAJFCW020000001">
    <property type="protein sequence ID" value="CAG9083332.1"/>
    <property type="molecule type" value="Genomic_DNA"/>
</dbReference>
<dbReference type="Proteomes" id="UP000783686">
    <property type="component" value="Unassembled WGS sequence"/>
</dbReference>
<evidence type="ECO:0000259" key="2">
    <source>
        <dbReference type="PROSITE" id="PS50144"/>
    </source>
</evidence>
<keyword evidence="4" id="KW-1185">Reference proteome</keyword>